<dbReference type="Gene3D" id="2.60.40.4070">
    <property type="match status" value="1"/>
</dbReference>
<feature type="active site" description="Charge relay system" evidence="5">
    <location>
        <position position="238"/>
    </location>
</feature>
<dbReference type="InterPro" id="IPR000209">
    <property type="entry name" value="Peptidase_S8/S53_dom"/>
</dbReference>
<dbReference type="Pfam" id="PF00082">
    <property type="entry name" value="Peptidase_S8"/>
    <property type="match status" value="1"/>
</dbReference>
<evidence type="ECO:0000256" key="3">
    <source>
        <dbReference type="ARBA" id="ARBA00022801"/>
    </source>
</evidence>
<keyword evidence="7" id="KW-0732">Signal</keyword>
<evidence type="ECO:0000256" key="2">
    <source>
        <dbReference type="ARBA" id="ARBA00022670"/>
    </source>
</evidence>
<evidence type="ECO:0008006" key="11">
    <source>
        <dbReference type="Google" id="ProtNLM"/>
    </source>
</evidence>
<organism evidence="10">
    <name type="scientific">Eiseniibacteriota bacterium</name>
    <dbReference type="NCBI Taxonomy" id="2212470"/>
    <lineage>
        <taxon>Bacteria</taxon>
        <taxon>Candidatus Eiseniibacteriota</taxon>
    </lineage>
</organism>
<dbReference type="AlphaFoldDB" id="A0A832I3T9"/>
<evidence type="ECO:0000256" key="1">
    <source>
        <dbReference type="ARBA" id="ARBA00011073"/>
    </source>
</evidence>
<keyword evidence="4 5" id="KW-0720">Serine protease</keyword>
<sequence>MRAGGAACAAWLAVLAWAVAAPAPARASASDAPPAAPAALARGAAPSPEALRRLHPSLRAAALDSAAPPRTVWVVLRDKGVAPGAEERRALAAALGALSERSLRRRLRAGMSPPVDVHDLPLYAPYLEALAALGHRPIAASRWLNRVAVRADGAALAGLASLPFVAAVRPAPAALRAPEPPAGPPPALPPGGALASRPAAPGAALDPGRNRAALVQIGATALHDSGHTGAGVLVAVFDEGFNGFDVHEALAPRRPAPGHVRDFVEGDTVVTDAGDPFGFDHGTQVLGPLAGAAPGAYLGAAPGVSLALARTETADFERRVEMHWWAMAAEWADSLGADVISSSVGYSLFDPPEAGLTPDSLDGATAEITVAARIAAARGMLVVNSAGNAGASPWRSVLAPADAHGDSVLAVGAVDAFGALASFSSLGPTADGRIKPDLVALGVSNPTPEPGGPAAYGTHSGTSFSAPLVAGLAACLLGARPQWRPVDVIAALKGTASRAGAPDNRYGWGLPNGGAALCVDPAAGPAGLPPPPGKARLLGPNPLVAGGPPVRVRFTVGGVIAGDLEGRAEVHDAAGRRVRTLWRGPAARGQCVDVAWDGRGAGGERAVPGIYYISLSAGGETSAVRVVALR</sequence>
<evidence type="ECO:0000256" key="4">
    <source>
        <dbReference type="ARBA" id="ARBA00022825"/>
    </source>
</evidence>
<feature type="compositionally biased region" description="Low complexity" evidence="6">
    <location>
        <begin position="190"/>
        <end position="205"/>
    </location>
</feature>
<evidence type="ECO:0000259" key="9">
    <source>
        <dbReference type="Pfam" id="PF13860"/>
    </source>
</evidence>
<dbReference type="SUPFAM" id="SSF52743">
    <property type="entry name" value="Subtilisin-like"/>
    <property type="match status" value="1"/>
</dbReference>
<proteinExistence type="inferred from homology"/>
<feature type="active site" description="Charge relay system" evidence="5">
    <location>
        <position position="463"/>
    </location>
</feature>
<evidence type="ECO:0000256" key="7">
    <source>
        <dbReference type="SAM" id="SignalP"/>
    </source>
</evidence>
<accession>A0A832I3T9</accession>
<dbReference type="Pfam" id="PF13860">
    <property type="entry name" value="FlgD_ig"/>
    <property type="match status" value="1"/>
</dbReference>
<evidence type="ECO:0000259" key="8">
    <source>
        <dbReference type="Pfam" id="PF00082"/>
    </source>
</evidence>
<dbReference type="InterPro" id="IPR050131">
    <property type="entry name" value="Peptidase_S8_subtilisin-like"/>
</dbReference>
<dbReference type="InterPro" id="IPR023828">
    <property type="entry name" value="Peptidase_S8_Ser-AS"/>
</dbReference>
<feature type="domain" description="Peptidase S8/S53" evidence="8">
    <location>
        <begin position="229"/>
        <end position="509"/>
    </location>
</feature>
<reference evidence="10" key="1">
    <citation type="journal article" date="2020" name="mSystems">
        <title>Genome- and Community-Level Interaction Insights into Carbon Utilization and Element Cycling Functions of Hydrothermarchaeota in Hydrothermal Sediment.</title>
        <authorList>
            <person name="Zhou Z."/>
            <person name="Liu Y."/>
            <person name="Xu W."/>
            <person name="Pan J."/>
            <person name="Luo Z.H."/>
            <person name="Li M."/>
        </authorList>
    </citation>
    <scope>NUCLEOTIDE SEQUENCE [LARGE SCALE GENOMIC DNA]</scope>
    <source>
        <strain evidence="10">SpSt-381</strain>
    </source>
</reference>
<dbReference type="PANTHER" id="PTHR43806:SF67">
    <property type="entry name" value="EGF-LIKE DOMAIN-CONTAINING PROTEIN"/>
    <property type="match status" value="1"/>
</dbReference>
<dbReference type="InterPro" id="IPR015500">
    <property type="entry name" value="Peptidase_S8_subtilisin-rel"/>
</dbReference>
<dbReference type="EMBL" id="DSQF01000028">
    <property type="protein sequence ID" value="HGZ44432.1"/>
    <property type="molecule type" value="Genomic_DNA"/>
</dbReference>
<keyword evidence="3 5" id="KW-0378">Hydrolase</keyword>
<comment type="similarity">
    <text evidence="1 5">Belongs to the peptidase S8 family.</text>
</comment>
<dbReference type="PROSITE" id="PS00138">
    <property type="entry name" value="SUBTILASE_SER"/>
    <property type="match status" value="1"/>
</dbReference>
<dbReference type="PRINTS" id="PR00723">
    <property type="entry name" value="SUBTILISIN"/>
</dbReference>
<gene>
    <name evidence="10" type="ORF">ENR23_13630</name>
</gene>
<dbReference type="GO" id="GO:0006508">
    <property type="term" value="P:proteolysis"/>
    <property type="evidence" value="ECO:0007669"/>
    <property type="project" value="UniProtKB-KW"/>
</dbReference>
<feature type="region of interest" description="Disordered" evidence="6">
    <location>
        <begin position="176"/>
        <end position="205"/>
    </location>
</feature>
<evidence type="ECO:0000313" key="10">
    <source>
        <dbReference type="EMBL" id="HGZ44432.1"/>
    </source>
</evidence>
<dbReference type="InterPro" id="IPR036852">
    <property type="entry name" value="Peptidase_S8/S53_dom_sf"/>
</dbReference>
<feature type="chain" id="PRO_5032995525" description="Peptidase S8/S53 domain-containing protein" evidence="7">
    <location>
        <begin position="28"/>
        <end position="630"/>
    </location>
</feature>
<evidence type="ECO:0000256" key="5">
    <source>
        <dbReference type="PROSITE-ProRule" id="PRU01240"/>
    </source>
</evidence>
<comment type="caution">
    <text evidence="10">The sequence shown here is derived from an EMBL/GenBank/DDBJ whole genome shotgun (WGS) entry which is preliminary data.</text>
</comment>
<name>A0A832I3T9_UNCEI</name>
<feature type="signal peptide" evidence="7">
    <location>
        <begin position="1"/>
        <end position="27"/>
    </location>
</feature>
<dbReference type="PROSITE" id="PS51892">
    <property type="entry name" value="SUBTILASE"/>
    <property type="match status" value="1"/>
</dbReference>
<dbReference type="InterPro" id="IPR025965">
    <property type="entry name" value="FlgD/Vpr_Ig-like"/>
</dbReference>
<dbReference type="Gene3D" id="3.40.50.200">
    <property type="entry name" value="Peptidase S8/S53 domain"/>
    <property type="match status" value="1"/>
</dbReference>
<dbReference type="PANTHER" id="PTHR43806">
    <property type="entry name" value="PEPTIDASE S8"/>
    <property type="match status" value="1"/>
</dbReference>
<feature type="active site" description="Charge relay system" evidence="5">
    <location>
        <position position="281"/>
    </location>
</feature>
<dbReference type="GO" id="GO:0004252">
    <property type="term" value="F:serine-type endopeptidase activity"/>
    <property type="evidence" value="ECO:0007669"/>
    <property type="project" value="UniProtKB-UniRule"/>
</dbReference>
<feature type="domain" description="FlgD/Vpr Ig-like" evidence="9">
    <location>
        <begin position="567"/>
        <end position="617"/>
    </location>
</feature>
<evidence type="ECO:0000256" key="6">
    <source>
        <dbReference type="SAM" id="MobiDB-lite"/>
    </source>
</evidence>
<protein>
    <recommendedName>
        <fullName evidence="11">Peptidase S8/S53 domain-containing protein</fullName>
    </recommendedName>
</protein>
<feature type="compositionally biased region" description="Pro residues" evidence="6">
    <location>
        <begin position="178"/>
        <end position="189"/>
    </location>
</feature>
<keyword evidence="2 5" id="KW-0645">Protease</keyword>